<dbReference type="InterPro" id="IPR039568">
    <property type="entry name" value="Peptidase_MA-like_dom"/>
</dbReference>
<evidence type="ECO:0000313" key="3">
    <source>
        <dbReference type="Proteomes" id="UP000633278"/>
    </source>
</evidence>
<name>A0A917HZ13_9FLAO</name>
<comment type="caution">
    <text evidence="2">The sequence shown here is derived from an EMBL/GenBank/DDBJ whole genome shotgun (WGS) entry which is preliminary data.</text>
</comment>
<dbReference type="EMBL" id="BMJW01000002">
    <property type="protein sequence ID" value="GGG97464.1"/>
    <property type="molecule type" value="Genomic_DNA"/>
</dbReference>
<dbReference type="RefSeq" id="WP_188598638.1">
    <property type="nucleotide sequence ID" value="NZ_BMJW01000002.1"/>
</dbReference>
<accession>A0A917HZ13</accession>
<reference evidence="2" key="2">
    <citation type="submission" date="2020-09" db="EMBL/GenBank/DDBJ databases">
        <authorList>
            <person name="Sun Q."/>
            <person name="Zhou Y."/>
        </authorList>
    </citation>
    <scope>NUCLEOTIDE SEQUENCE</scope>
    <source>
        <strain evidence="2">CGMCC 1.15763</strain>
    </source>
</reference>
<protein>
    <recommendedName>
        <fullName evidence="1">Peptidase MA-like domain-containing protein</fullName>
    </recommendedName>
</protein>
<feature type="domain" description="Peptidase MA-like" evidence="1">
    <location>
        <begin position="120"/>
        <end position="243"/>
    </location>
</feature>
<evidence type="ECO:0000313" key="2">
    <source>
        <dbReference type="EMBL" id="GGG97464.1"/>
    </source>
</evidence>
<dbReference type="Proteomes" id="UP000633278">
    <property type="component" value="Unassembled WGS sequence"/>
</dbReference>
<dbReference type="Pfam" id="PF13485">
    <property type="entry name" value="Peptidase_MA_2"/>
    <property type="match status" value="1"/>
</dbReference>
<proteinExistence type="predicted"/>
<dbReference type="AlphaFoldDB" id="A0A917HZ13"/>
<sequence>MKLGKVLTIILIGFFSSCANESKKNEEWTKVTRESKTVDNITYYFSSTIDLSRRSLAIQECQNSIIENLKLINETDFTNKMDIEFVESRNKMLKYTGMGAQGMAFPERNTFFTLLKDEGSPIKHEMMHMITMYKWGTPPESSTWMNEGLATYSGGNCSNYSLSEIYNYFIQSKKVIPMNNLADNFYGNPEMIAYHQSAFVCKFLIDNYGLDKFKLLWQKGFNELYTVYGFSAKQLEMNLLKFVKEKHTTDIEFNWEKFNEGC</sequence>
<reference evidence="2" key="1">
    <citation type="journal article" date="2014" name="Int. J. Syst. Evol. Microbiol.">
        <title>Complete genome sequence of Corynebacterium casei LMG S-19264T (=DSM 44701T), isolated from a smear-ripened cheese.</title>
        <authorList>
            <consortium name="US DOE Joint Genome Institute (JGI-PGF)"/>
            <person name="Walter F."/>
            <person name="Albersmeier A."/>
            <person name="Kalinowski J."/>
            <person name="Ruckert C."/>
        </authorList>
    </citation>
    <scope>NUCLEOTIDE SEQUENCE</scope>
    <source>
        <strain evidence="2">CGMCC 1.15763</strain>
    </source>
</reference>
<gene>
    <name evidence="2" type="ORF">GCM10011416_14340</name>
</gene>
<dbReference type="SUPFAM" id="SSF55486">
    <property type="entry name" value="Metalloproteases ('zincins'), catalytic domain"/>
    <property type="match status" value="1"/>
</dbReference>
<organism evidence="2 3">
    <name type="scientific">Polaribacter pacificus</name>
    <dbReference type="NCBI Taxonomy" id="1775173"/>
    <lineage>
        <taxon>Bacteria</taxon>
        <taxon>Pseudomonadati</taxon>
        <taxon>Bacteroidota</taxon>
        <taxon>Flavobacteriia</taxon>
        <taxon>Flavobacteriales</taxon>
        <taxon>Flavobacteriaceae</taxon>
    </lineage>
</organism>
<evidence type="ECO:0000259" key="1">
    <source>
        <dbReference type="Pfam" id="PF13485"/>
    </source>
</evidence>
<keyword evidence="3" id="KW-1185">Reference proteome</keyword>
<dbReference type="PROSITE" id="PS51257">
    <property type="entry name" value="PROKAR_LIPOPROTEIN"/>
    <property type="match status" value="1"/>
</dbReference>